<gene>
    <name evidence="2" type="ORF">TCNE_LOCUS7634</name>
</gene>
<evidence type="ECO:0000313" key="2">
    <source>
        <dbReference type="EMBL" id="VDM38955.1"/>
    </source>
</evidence>
<name>A0A183UGL4_TOXCA</name>
<protein>
    <submittedName>
        <fullName evidence="2 4">Uncharacterized protein</fullName>
    </submittedName>
</protein>
<feature type="compositionally biased region" description="Low complexity" evidence="1">
    <location>
        <begin position="52"/>
        <end position="73"/>
    </location>
</feature>
<reference evidence="2 3" key="2">
    <citation type="submission" date="2018-11" db="EMBL/GenBank/DDBJ databases">
        <authorList>
            <consortium name="Pathogen Informatics"/>
        </authorList>
    </citation>
    <scope>NUCLEOTIDE SEQUENCE [LARGE SCALE GENOMIC DNA]</scope>
</reference>
<accession>A0A183UGL4</accession>
<sequence>MEKLVLLVDPSLVSFLSPIYTERAPLPITPIGVIDDVESNPSTGGFGGSSGTGWSSSPAGSFGGSSASGWGAALRKSQPSTAAKFDNMGDVESSPSTGGFGGSSGTGWSSSPAGSFGGSSASGWGAALRKGQPSTAAKFDNMGGSMREDGDRRRMIRFTGWISQRE</sequence>
<reference evidence="4" key="1">
    <citation type="submission" date="2016-06" db="UniProtKB">
        <authorList>
            <consortium name="WormBaseParasite"/>
        </authorList>
    </citation>
    <scope>IDENTIFICATION</scope>
</reference>
<dbReference type="WBParaSite" id="TCNE_0000763401-mRNA-1">
    <property type="protein sequence ID" value="TCNE_0000763401-mRNA-1"/>
    <property type="gene ID" value="TCNE_0000763401"/>
</dbReference>
<evidence type="ECO:0000313" key="3">
    <source>
        <dbReference type="Proteomes" id="UP000050794"/>
    </source>
</evidence>
<dbReference type="EMBL" id="UYWY01019724">
    <property type="protein sequence ID" value="VDM38955.1"/>
    <property type="molecule type" value="Genomic_DNA"/>
</dbReference>
<dbReference type="Proteomes" id="UP000050794">
    <property type="component" value="Unassembled WGS sequence"/>
</dbReference>
<feature type="region of interest" description="Disordered" evidence="1">
    <location>
        <begin position="43"/>
        <end position="153"/>
    </location>
</feature>
<proteinExistence type="predicted"/>
<feature type="compositionally biased region" description="Low complexity" evidence="1">
    <location>
        <begin position="106"/>
        <end position="127"/>
    </location>
</feature>
<dbReference type="AlphaFoldDB" id="A0A183UGL4"/>
<organism evidence="3 4">
    <name type="scientific">Toxocara canis</name>
    <name type="common">Canine roundworm</name>
    <dbReference type="NCBI Taxonomy" id="6265"/>
    <lineage>
        <taxon>Eukaryota</taxon>
        <taxon>Metazoa</taxon>
        <taxon>Ecdysozoa</taxon>
        <taxon>Nematoda</taxon>
        <taxon>Chromadorea</taxon>
        <taxon>Rhabditida</taxon>
        <taxon>Spirurina</taxon>
        <taxon>Ascaridomorpha</taxon>
        <taxon>Ascaridoidea</taxon>
        <taxon>Toxocaridae</taxon>
        <taxon>Toxocara</taxon>
    </lineage>
</organism>
<keyword evidence="3" id="KW-1185">Reference proteome</keyword>
<evidence type="ECO:0000256" key="1">
    <source>
        <dbReference type="SAM" id="MobiDB-lite"/>
    </source>
</evidence>
<evidence type="ECO:0000313" key="4">
    <source>
        <dbReference type="WBParaSite" id="TCNE_0000763401-mRNA-1"/>
    </source>
</evidence>